<keyword evidence="4" id="KW-0547">Nucleotide-binding</keyword>
<dbReference type="SUPFAM" id="SSF52540">
    <property type="entry name" value="P-loop containing nucleoside triphosphate hydrolases"/>
    <property type="match status" value="1"/>
</dbReference>
<dbReference type="Proteomes" id="UP000606720">
    <property type="component" value="Unassembled WGS sequence"/>
</dbReference>
<dbReference type="AlphaFoldDB" id="A0A923LPD0"/>
<dbReference type="Gene3D" id="3.90.320.10">
    <property type="match status" value="1"/>
</dbReference>
<dbReference type="GO" id="GO:0051539">
    <property type="term" value="F:4 iron, 4 sulfur cluster binding"/>
    <property type="evidence" value="ECO:0007669"/>
    <property type="project" value="UniProtKB-KW"/>
</dbReference>
<dbReference type="RefSeq" id="WP_186866432.1">
    <property type="nucleotide sequence ID" value="NZ_JACOPH010000002.1"/>
</dbReference>
<evidence type="ECO:0000313" key="16">
    <source>
        <dbReference type="Proteomes" id="UP000606720"/>
    </source>
</evidence>
<evidence type="ECO:0000256" key="6">
    <source>
        <dbReference type="ARBA" id="ARBA00022801"/>
    </source>
</evidence>
<dbReference type="GO" id="GO:0003677">
    <property type="term" value="F:DNA binding"/>
    <property type="evidence" value="ECO:0007669"/>
    <property type="project" value="UniProtKB-KW"/>
</dbReference>
<evidence type="ECO:0000256" key="9">
    <source>
        <dbReference type="ARBA" id="ARBA00022840"/>
    </source>
</evidence>
<keyword evidence="3" id="KW-0479">Metal-binding</keyword>
<keyword evidence="5" id="KW-0227">DNA damage</keyword>
<dbReference type="EMBL" id="JACOPH010000002">
    <property type="protein sequence ID" value="MBC5713518.1"/>
    <property type="molecule type" value="Genomic_DNA"/>
</dbReference>
<dbReference type="NCBIfam" id="TIGR02773">
    <property type="entry name" value="addB_Gpos"/>
    <property type="match status" value="1"/>
</dbReference>
<dbReference type="Pfam" id="PF21445">
    <property type="entry name" value="ADDB_N"/>
    <property type="match status" value="1"/>
</dbReference>
<evidence type="ECO:0000256" key="5">
    <source>
        <dbReference type="ARBA" id="ARBA00022763"/>
    </source>
</evidence>
<keyword evidence="16" id="KW-1185">Reference proteome</keyword>
<dbReference type="GO" id="GO:0004386">
    <property type="term" value="F:helicase activity"/>
    <property type="evidence" value="ECO:0007669"/>
    <property type="project" value="UniProtKB-KW"/>
</dbReference>
<evidence type="ECO:0000256" key="4">
    <source>
        <dbReference type="ARBA" id="ARBA00022741"/>
    </source>
</evidence>
<dbReference type="PANTHER" id="PTHR30591">
    <property type="entry name" value="RECBCD ENZYME SUBUNIT RECC"/>
    <property type="match status" value="1"/>
</dbReference>
<feature type="domain" description="UvrD-like helicase C-terminal" evidence="14">
    <location>
        <begin position="280"/>
        <end position="580"/>
    </location>
</feature>
<evidence type="ECO:0000256" key="13">
    <source>
        <dbReference type="ARBA" id="ARBA00023204"/>
    </source>
</evidence>
<keyword evidence="8" id="KW-0269">Exonuclease</keyword>
<dbReference type="Gene3D" id="3.40.50.300">
    <property type="entry name" value="P-loop containing nucleotide triphosphate hydrolases"/>
    <property type="match status" value="3"/>
</dbReference>
<evidence type="ECO:0000256" key="10">
    <source>
        <dbReference type="ARBA" id="ARBA00023004"/>
    </source>
</evidence>
<name>A0A923LPD0_9FIRM</name>
<evidence type="ECO:0000256" key="12">
    <source>
        <dbReference type="ARBA" id="ARBA00023125"/>
    </source>
</evidence>
<dbReference type="InterPro" id="IPR027417">
    <property type="entry name" value="P-loop_NTPase"/>
</dbReference>
<comment type="caution">
    <text evidence="15">The sequence shown here is derived from an EMBL/GenBank/DDBJ whole genome shotgun (WGS) entry which is preliminary data.</text>
</comment>
<evidence type="ECO:0000256" key="1">
    <source>
        <dbReference type="ARBA" id="ARBA00022485"/>
    </source>
</evidence>
<dbReference type="GO" id="GO:0000724">
    <property type="term" value="P:double-strand break repair via homologous recombination"/>
    <property type="evidence" value="ECO:0007669"/>
    <property type="project" value="InterPro"/>
</dbReference>
<evidence type="ECO:0000259" key="14">
    <source>
        <dbReference type="PROSITE" id="PS51217"/>
    </source>
</evidence>
<evidence type="ECO:0000256" key="11">
    <source>
        <dbReference type="ARBA" id="ARBA00023014"/>
    </source>
</evidence>
<protein>
    <submittedName>
        <fullName evidence="15">Helicase-exonuclease AddAB subunit AddB</fullName>
    </submittedName>
</protein>
<keyword evidence="10" id="KW-0408">Iron</keyword>
<evidence type="ECO:0000256" key="3">
    <source>
        <dbReference type="ARBA" id="ARBA00022723"/>
    </source>
</evidence>
<evidence type="ECO:0000256" key="7">
    <source>
        <dbReference type="ARBA" id="ARBA00022806"/>
    </source>
</evidence>
<reference evidence="15" key="1">
    <citation type="submission" date="2020-08" db="EMBL/GenBank/DDBJ databases">
        <title>Genome public.</title>
        <authorList>
            <person name="Liu C."/>
            <person name="Sun Q."/>
        </authorList>
    </citation>
    <scope>NUCLEOTIDE SEQUENCE</scope>
    <source>
        <strain evidence="15">BX1005</strain>
    </source>
</reference>
<sequence>MALQFILGNSGSGKTYYIHQKIVELSNQDPKKNFLIIVPEQFTMQTQRELVDMQMHHSIMNIDILSFKRLAYRVFDELGSFCYQVLEETGKNLILRRIAQEKADELTVLKKNMTKMGYIDEVKSLISELAQYNIMPMQLAEAAEKLPEGSFSYKLKDVLTMYQGFLDFLEGRFVTAEEVLELLIDVADQSEILRNSVIVFDGFTGFTPIQNRLINELLKTAEDIYVTVTIDVRENFYHCMGAHELFAMSKKMIRSLQKMADELHIPVTDPIVFAHHKNSRFKQSEALFFLEQNLFRSRGDQYDLKEGQTDISIYSLKNPREELQYIAREIERLVRNGQYRYKDIAIVCGDLQGYANYANEVFMEYQIPVFIDQKTSIIFHPFIEFLRASLAVVLYDFSNESIFRYLRSGLSGITAEEVDRIENYCIAAGIRGYKKWSEMFCYRPKAYTEESLAGINEIREKIAEQFSSFYPALKQKNITVKEQILSFYRFICERQIEKQLKEKEQFYEEAGDLKHAKEYAQIYRIVMELFDKMVELLGEEEISLEEFARILDAGYEAADVGIIPPGYDRVVFGDIERSRLNEIKVLFFAGVNDGVIPKAGGADGILSQLEREHLEEMQIELAPTVREKSFIQRFYLYLNLTKPSEKLYLSYARVDGEGKAMRSSYLIHMILKLYKGLEIQEIEEEPFIKRIVTPKSARALLVEGMEHASKWQKNEEEEQIRYWAALCRWYENEPKLKEEAAKLLEAAKLKHEDTPISAAVTRALYGTSIENSVTRLETFAACAFSHFLTYGLMLRERSESGFAAVDIGNVFHEVLEQYAKKLREHGYSWFTVTEEESEQILEEAVEQALGENHNTALYENARSSYAKDRMYRILKRTVNALLYQVRQGKFAPDGFEVSFSYAEDMKSVNFQLSEEEKMHLRGRIDRIDTYQNEDKVYVKIIDYKSGNTSFQFLNIYHGLQLQLVVYMNAAVELMEKRYPKKEVVPAGIFYYHVNDPMVETDQALSEEELKKNILKQLKLNGLANDSREVIDSLDTSLDGAVSVTSDVIPVGLNKDGSLKKNSKAMNTADFAALSSYVNETILHLGQRMLKGDIGVLPYALGDQTGCDYCAYRAICHFDRKVPGFDYRKLEELSDEEIIGKMRGSQEL</sequence>
<dbReference type="Pfam" id="PF13361">
    <property type="entry name" value="UvrD_C"/>
    <property type="match status" value="1"/>
</dbReference>
<keyword evidence="7 15" id="KW-0347">Helicase</keyword>
<organism evidence="15 16">
    <name type="scientific">Roseburia zhanii</name>
    <dbReference type="NCBI Taxonomy" id="2763064"/>
    <lineage>
        <taxon>Bacteria</taxon>
        <taxon>Bacillati</taxon>
        <taxon>Bacillota</taxon>
        <taxon>Clostridia</taxon>
        <taxon>Lachnospirales</taxon>
        <taxon>Lachnospiraceae</taxon>
        <taxon>Roseburia</taxon>
    </lineage>
</organism>
<keyword evidence="1" id="KW-0004">4Fe-4S</keyword>
<evidence type="ECO:0000256" key="2">
    <source>
        <dbReference type="ARBA" id="ARBA00022722"/>
    </source>
</evidence>
<keyword evidence="12" id="KW-0238">DNA-binding</keyword>
<dbReference type="GO" id="GO:0046872">
    <property type="term" value="F:metal ion binding"/>
    <property type="evidence" value="ECO:0007669"/>
    <property type="project" value="UniProtKB-KW"/>
</dbReference>
<dbReference type="InterPro" id="IPR011604">
    <property type="entry name" value="PDDEXK-like_dom_sf"/>
</dbReference>
<dbReference type="PANTHER" id="PTHR30591:SF1">
    <property type="entry name" value="RECBCD ENZYME SUBUNIT RECC"/>
    <property type="match status" value="1"/>
</dbReference>
<proteinExistence type="predicted"/>
<evidence type="ECO:0000313" key="15">
    <source>
        <dbReference type="EMBL" id="MBC5713518.1"/>
    </source>
</evidence>
<gene>
    <name evidence="15" type="primary">addB</name>
    <name evidence="15" type="ORF">H8S17_04690</name>
</gene>
<dbReference type="GO" id="GO:0004527">
    <property type="term" value="F:exonuclease activity"/>
    <property type="evidence" value="ECO:0007669"/>
    <property type="project" value="UniProtKB-KW"/>
</dbReference>
<keyword evidence="6" id="KW-0378">Hydrolase</keyword>
<dbReference type="InterPro" id="IPR014017">
    <property type="entry name" value="DNA_helicase_UvrD-like_C"/>
</dbReference>
<dbReference type="Pfam" id="PF12705">
    <property type="entry name" value="PDDEXK_1"/>
    <property type="match status" value="1"/>
</dbReference>
<dbReference type="InterPro" id="IPR038726">
    <property type="entry name" value="PDDEXK_AddAB-type"/>
</dbReference>
<keyword evidence="11" id="KW-0411">Iron-sulfur</keyword>
<keyword evidence="9" id="KW-0067">ATP-binding</keyword>
<dbReference type="InterPro" id="IPR014140">
    <property type="entry name" value="DNA_helicase_suAddB"/>
</dbReference>
<dbReference type="InterPro" id="IPR049035">
    <property type="entry name" value="ADDB_N"/>
</dbReference>
<evidence type="ECO:0000256" key="8">
    <source>
        <dbReference type="ARBA" id="ARBA00022839"/>
    </source>
</evidence>
<keyword evidence="13" id="KW-0234">DNA repair</keyword>
<dbReference type="InterPro" id="IPR011335">
    <property type="entry name" value="Restrct_endonuc-II-like"/>
</dbReference>
<accession>A0A923LPD0</accession>
<dbReference type="GO" id="GO:0005524">
    <property type="term" value="F:ATP binding"/>
    <property type="evidence" value="ECO:0007669"/>
    <property type="project" value="UniProtKB-KW"/>
</dbReference>
<dbReference type="PROSITE" id="PS51217">
    <property type="entry name" value="UVRD_HELICASE_CTER"/>
    <property type="match status" value="1"/>
</dbReference>
<keyword evidence="2" id="KW-0540">Nuclease</keyword>
<dbReference type="SUPFAM" id="SSF52980">
    <property type="entry name" value="Restriction endonuclease-like"/>
    <property type="match status" value="1"/>
</dbReference>